<dbReference type="EMBL" id="CM010723">
    <property type="protein sequence ID" value="RZC79050.1"/>
    <property type="molecule type" value="Genomic_DNA"/>
</dbReference>
<reference evidence="1 2" key="1">
    <citation type="journal article" date="2018" name="Science">
        <title>The opium poppy genome and morphinan production.</title>
        <authorList>
            <person name="Guo L."/>
            <person name="Winzer T."/>
            <person name="Yang X."/>
            <person name="Li Y."/>
            <person name="Ning Z."/>
            <person name="He Z."/>
            <person name="Teodor R."/>
            <person name="Lu Y."/>
            <person name="Bowser T.A."/>
            <person name="Graham I.A."/>
            <person name="Ye K."/>
        </authorList>
    </citation>
    <scope>NUCLEOTIDE SEQUENCE [LARGE SCALE GENOMIC DNA]</scope>
    <source>
        <strain evidence="2">cv. HN1</strain>
        <tissue evidence="1">Leaves</tissue>
    </source>
</reference>
<gene>
    <name evidence="1" type="ORF">C5167_003261</name>
</gene>
<evidence type="ECO:0000313" key="1">
    <source>
        <dbReference type="EMBL" id="RZC79050.1"/>
    </source>
</evidence>
<keyword evidence="2" id="KW-1185">Reference proteome</keyword>
<evidence type="ECO:0000313" key="2">
    <source>
        <dbReference type="Proteomes" id="UP000316621"/>
    </source>
</evidence>
<protein>
    <submittedName>
        <fullName evidence="1">Uncharacterized protein</fullName>
    </submittedName>
</protein>
<name>A0A4Y7L349_PAPSO</name>
<dbReference type="Proteomes" id="UP000316621">
    <property type="component" value="Chromosome 9"/>
</dbReference>
<proteinExistence type="predicted"/>
<sequence length="84" mass="9432">MMLVRKGETDVKEIGVWKMKLLVDSGTGVVKMKINIIVKKEPSGVFMAELKDIELKLSLMVLRRRFQGSNLEVHDESFKGVVAG</sequence>
<organism evidence="1 2">
    <name type="scientific">Papaver somniferum</name>
    <name type="common">Opium poppy</name>
    <dbReference type="NCBI Taxonomy" id="3469"/>
    <lineage>
        <taxon>Eukaryota</taxon>
        <taxon>Viridiplantae</taxon>
        <taxon>Streptophyta</taxon>
        <taxon>Embryophyta</taxon>
        <taxon>Tracheophyta</taxon>
        <taxon>Spermatophyta</taxon>
        <taxon>Magnoliopsida</taxon>
        <taxon>Ranunculales</taxon>
        <taxon>Papaveraceae</taxon>
        <taxon>Papaveroideae</taxon>
        <taxon>Papaver</taxon>
    </lineage>
</organism>
<dbReference type="AlphaFoldDB" id="A0A4Y7L349"/>
<dbReference type="Gramene" id="RZC79050">
    <property type="protein sequence ID" value="RZC79050"/>
    <property type="gene ID" value="C5167_003261"/>
</dbReference>
<accession>A0A4Y7L349</accession>